<evidence type="ECO:0000256" key="1">
    <source>
        <dbReference type="SAM" id="MobiDB-lite"/>
    </source>
</evidence>
<keyword evidence="3" id="KW-1185">Reference proteome</keyword>
<dbReference type="EMBL" id="CACVBM020001840">
    <property type="protein sequence ID" value="CAA7060870.1"/>
    <property type="molecule type" value="Genomic_DNA"/>
</dbReference>
<proteinExistence type="predicted"/>
<name>A0A6D2LHZ2_9BRAS</name>
<reference evidence="2" key="1">
    <citation type="submission" date="2020-01" db="EMBL/GenBank/DDBJ databases">
        <authorList>
            <person name="Mishra B."/>
        </authorList>
    </citation>
    <scope>NUCLEOTIDE SEQUENCE [LARGE SCALE GENOMIC DNA]</scope>
</reference>
<gene>
    <name evidence="2" type="ORF">MERR_LOCUS48106</name>
</gene>
<organism evidence="2 3">
    <name type="scientific">Microthlaspi erraticum</name>
    <dbReference type="NCBI Taxonomy" id="1685480"/>
    <lineage>
        <taxon>Eukaryota</taxon>
        <taxon>Viridiplantae</taxon>
        <taxon>Streptophyta</taxon>
        <taxon>Embryophyta</taxon>
        <taxon>Tracheophyta</taxon>
        <taxon>Spermatophyta</taxon>
        <taxon>Magnoliopsida</taxon>
        <taxon>eudicotyledons</taxon>
        <taxon>Gunneridae</taxon>
        <taxon>Pentapetalae</taxon>
        <taxon>rosids</taxon>
        <taxon>malvids</taxon>
        <taxon>Brassicales</taxon>
        <taxon>Brassicaceae</taxon>
        <taxon>Coluteocarpeae</taxon>
        <taxon>Microthlaspi</taxon>
    </lineage>
</organism>
<dbReference type="AlphaFoldDB" id="A0A6D2LHZ2"/>
<evidence type="ECO:0000313" key="3">
    <source>
        <dbReference type="Proteomes" id="UP000467841"/>
    </source>
</evidence>
<feature type="compositionally biased region" description="Basic and acidic residues" evidence="1">
    <location>
        <begin position="11"/>
        <end position="27"/>
    </location>
</feature>
<feature type="compositionally biased region" description="Acidic residues" evidence="1">
    <location>
        <begin position="28"/>
        <end position="40"/>
    </location>
</feature>
<evidence type="ECO:0000313" key="2">
    <source>
        <dbReference type="EMBL" id="CAA7060870.1"/>
    </source>
</evidence>
<dbReference type="Proteomes" id="UP000467841">
    <property type="component" value="Unassembled WGS sequence"/>
</dbReference>
<sequence>MARRAGLVNRGTEEEKQEANEAKRDSEEGSEEDGEEDDLFEINLDAVSDTTSSPPPYDWERPPAKTGSVLLANCLLPAAEISGAVPATSSAWSESVWFRGFLYIEALGTEINKGYPHDM</sequence>
<comment type="caution">
    <text evidence="2">The sequence shown here is derived from an EMBL/GenBank/DDBJ whole genome shotgun (WGS) entry which is preliminary data.</text>
</comment>
<protein>
    <submittedName>
        <fullName evidence="2">Uncharacterized protein</fullName>
    </submittedName>
</protein>
<dbReference type="OrthoDB" id="1938940at2759"/>
<feature type="region of interest" description="Disordered" evidence="1">
    <location>
        <begin position="1"/>
        <end position="41"/>
    </location>
</feature>
<accession>A0A6D2LHZ2</accession>